<feature type="domain" description="SRCR" evidence="13">
    <location>
        <begin position="558"/>
        <end position="661"/>
    </location>
</feature>
<feature type="disulfide bond" evidence="10">
    <location>
        <begin position="518"/>
        <end position="528"/>
    </location>
</feature>
<comment type="subcellular location">
    <subcellularLocation>
        <location evidence="1">Membrane</location>
        <topology evidence="1">Single-pass membrane protein</topology>
    </subcellularLocation>
</comment>
<evidence type="ECO:0000259" key="13">
    <source>
        <dbReference type="PROSITE" id="PS50287"/>
    </source>
</evidence>
<feature type="domain" description="SRCR" evidence="13">
    <location>
        <begin position="979"/>
        <end position="1072"/>
    </location>
</feature>
<reference evidence="14" key="2">
    <citation type="journal article" date="2021" name="Genome Biol. Evol.">
        <title>Developing a high-quality reference genome for a parasitic bivalve with doubly uniparental inheritance (Bivalvia: Unionida).</title>
        <authorList>
            <person name="Smith C.H."/>
        </authorList>
    </citation>
    <scope>NUCLEOTIDE SEQUENCE</scope>
    <source>
        <strain evidence="14">CHS0354</strain>
        <tissue evidence="14">Mantle</tissue>
    </source>
</reference>
<feature type="domain" description="SRCR" evidence="13">
    <location>
        <begin position="1083"/>
        <end position="1180"/>
    </location>
</feature>
<dbReference type="SUPFAM" id="SSF56487">
    <property type="entry name" value="SRCR-like"/>
    <property type="match status" value="13"/>
</dbReference>
<feature type="domain" description="SRCR" evidence="13">
    <location>
        <begin position="238"/>
        <end position="339"/>
    </location>
</feature>
<keyword evidence="2 11" id="KW-0812">Transmembrane</keyword>
<dbReference type="Pfam" id="PF00530">
    <property type="entry name" value="SRCR"/>
    <property type="match status" value="13"/>
</dbReference>
<feature type="signal peptide" evidence="12">
    <location>
        <begin position="1"/>
        <end position="20"/>
    </location>
</feature>
<keyword evidence="6 11" id="KW-0472">Membrane</keyword>
<comment type="caution">
    <text evidence="10">Lacks conserved residue(s) required for the propagation of feature annotation.</text>
</comment>
<reference evidence="14" key="3">
    <citation type="submission" date="2023-05" db="EMBL/GenBank/DDBJ databases">
        <authorList>
            <person name="Smith C.H."/>
        </authorList>
    </citation>
    <scope>NUCLEOTIDE SEQUENCE</scope>
    <source>
        <strain evidence="14">CHS0354</strain>
        <tissue evidence="14">Mantle</tissue>
    </source>
</reference>
<keyword evidence="4" id="KW-0677">Repeat</keyword>
<feature type="domain" description="SRCR" evidence="13">
    <location>
        <begin position="136"/>
        <end position="231"/>
    </location>
</feature>
<evidence type="ECO:0000256" key="12">
    <source>
        <dbReference type="SAM" id="SignalP"/>
    </source>
</evidence>
<dbReference type="InterPro" id="IPR001190">
    <property type="entry name" value="SRCR"/>
</dbReference>
<evidence type="ECO:0000256" key="6">
    <source>
        <dbReference type="ARBA" id="ARBA00023136"/>
    </source>
</evidence>
<evidence type="ECO:0000256" key="5">
    <source>
        <dbReference type="ARBA" id="ARBA00022989"/>
    </source>
</evidence>
<feature type="disulfide bond" evidence="10">
    <location>
        <begin position="305"/>
        <end position="315"/>
    </location>
</feature>
<feature type="disulfide bond" evidence="10">
    <location>
        <begin position="834"/>
        <end position="844"/>
    </location>
</feature>
<evidence type="ECO:0000256" key="4">
    <source>
        <dbReference type="ARBA" id="ARBA00022737"/>
    </source>
</evidence>
<reference evidence="14" key="1">
    <citation type="journal article" date="2021" name="Genome Biol. Evol.">
        <title>A High-Quality Reference Genome for a Parasitic Bivalve with Doubly Uniparental Inheritance (Bivalvia: Unionida).</title>
        <authorList>
            <person name="Smith C.H."/>
        </authorList>
    </citation>
    <scope>NUCLEOTIDE SEQUENCE</scope>
    <source>
        <strain evidence="14">CHS0354</strain>
    </source>
</reference>
<feature type="domain" description="SRCR" evidence="13">
    <location>
        <begin position="342"/>
        <end position="441"/>
    </location>
</feature>
<feature type="domain" description="SRCR" evidence="13">
    <location>
        <begin position="1186"/>
        <end position="1279"/>
    </location>
</feature>
<evidence type="ECO:0000256" key="9">
    <source>
        <dbReference type="ARBA" id="ARBA00023180"/>
    </source>
</evidence>
<dbReference type="PROSITE" id="PS50287">
    <property type="entry name" value="SRCR_2"/>
    <property type="match status" value="13"/>
</dbReference>
<feature type="disulfide bond" evidence="10">
    <location>
        <begin position="202"/>
        <end position="212"/>
    </location>
</feature>
<feature type="disulfide bond" evidence="10">
    <location>
        <begin position="627"/>
        <end position="637"/>
    </location>
</feature>
<evidence type="ECO:0000313" key="14">
    <source>
        <dbReference type="EMBL" id="KAK3606287.1"/>
    </source>
</evidence>
<feature type="domain" description="SRCR" evidence="13">
    <location>
        <begin position="778"/>
        <end position="866"/>
    </location>
</feature>
<keyword evidence="15" id="KW-1185">Reference proteome</keyword>
<evidence type="ECO:0000256" key="7">
    <source>
        <dbReference type="ARBA" id="ARBA00023157"/>
    </source>
</evidence>
<gene>
    <name evidence="14" type="ORF">CHS0354_037964</name>
</gene>
<keyword evidence="7 10" id="KW-1015">Disulfide bond</keyword>
<protein>
    <recommendedName>
        <fullName evidence="13">SRCR domain-containing protein</fullName>
    </recommendedName>
</protein>
<comment type="caution">
    <text evidence="14">The sequence shown here is derived from an EMBL/GenBank/DDBJ whole genome shotgun (WGS) entry which is preliminary data.</text>
</comment>
<evidence type="ECO:0000256" key="2">
    <source>
        <dbReference type="ARBA" id="ARBA00022692"/>
    </source>
</evidence>
<feature type="disulfide bond" evidence="10">
    <location>
        <begin position="1147"/>
        <end position="1157"/>
    </location>
</feature>
<sequence>MATITADLVFLFAVFTSTLSISRTQNLVRLVGGKISSGIVEVTLNQTWATLCGEGFSYTEAEVVCRELGYEQGRSLPVGSYGVLETDRYTTRLAGCTGSEPSVTSCRFSSDQCLSRGRQYAAVNCFHQTTAVENSVRLSVNSPFNYGLVLIYMYGIWGQICDDFWDDSDAQVTCKQMGYVGGVATTMSYKETTPYVISEISCDGNETNLGNCKQMFQVCGQNKSAAGVWCYFSSAPSVSLLGGKAHYGTVLVQADNKSGTVCSTSWTTREATVVCRQLGFISGYVIPATADSVNLPDVLLTGVNCEGPRESMFRCYNVSFNVTDPDCIDHKHDVRVYCFGSVRLAAGRETDDFIIGSVELYVDNIYVPVCPDVLTDKFASLVCLELQFNSTRILPPGGFERYYSKSYVTNVTCTMTAKNISQCSFATGKCARDEPASLVCLKPGVVYETKFLISNFKNGYVYIQQYGTNATICRHGWDNDDASVICKENGYKGGVVLGTPKLSSVYKQDPVWASDFRCTRALARLSDCEYSKDVSSDCLMDSTSAGVLCYTHYEIIQYRLAEGRFQDAGRVEIYFDGRWGTICDNLWSRYDARVFCRTMGYADGTSHGSSFRLATGTIPVYMSGLECDGTEGDLLQCPNHGWMNIPTTCQDHAHDAGAVCYKYVKLHPSTFFGAVQFWSGGSYGLTCADNFDDNAATVTCRELGFQYGMSLCCSAAGPIDLPIVMANVSCNGTESSLTKCSVNTNNLSCLSGTYATVVCTNFQGNFNGRVIIPRGMFGSVQINYYSNQGYLCSEEFGDKEAAVICRQNGYRHGLAYKEITFDMLSIRWLRGLGCNGNETSIQQCANLRFGQIYSCAWDTVAAVFCTDDESKLKIDVRLTNGTDTAGRVEVFLGGQWGSICANNLTQNEADVICHQLGYHGGVLLQHVYYGNGNGSFLLTSLRCPYRNETSIRDCYWKGFGETNLCSSSAAAAVECFTDVRLSGSTTVNYGRLEVFDRSEKTWMAVCDEDFRTLQATAVCRQIGYLDGKPQCCSPLGTISNPITVRNISCEAGHCDVQKGMCTSNNYVAVYCSVITIDVEGLSVRLPLGSFYGPVEVSRYGLWGTVCDVDFDDVDADVVCKELGYQSGVKVSTVAEPGFPVIQGSVQCTGSEKSLMQCQRGDFGVDHGCSRRNTIAGVICSSNGSAIIMSNLSSDRSGLMQVKVGSDSLEIAAESVTDVEAAVYCRSLGLPSGRLQVFSYGSYDVTKVSCNGSETSFLQCIAYWDPRKARSGTRAGVKCEKAVKLSTESGPSTNQGAVLLYYHGTWHTVCSDGFDDTSARVVCRELGFVDGRSQCCSTYGSLIYPHLSTGRVKCAGGETDTISCLNMDMRCETDSYASAVCYYFVITTTESTKEMKAKANAQNNLVPILIGVAVMLVLVVAVVVIVLILMVKRRKSRPKVQYNQGIVEQSMDGSFSITNQLHGIVGTPDVRRARINRDGTVMYIQNIPDAYSNPAYETLPVSTTAYITQESLQVYNSAEKITNATARETEVNGHESQIITAVPTGHDEETASDVEETFFMRSISEQGHVTLQEHCEVQPTTFS</sequence>
<dbReference type="PANTHER" id="PTHR19331">
    <property type="entry name" value="SCAVENGER RECEPTOR DOMAIN-CONTAINING"/>
    <property type="match status" value="1"/>
</dbReference>
<evidence type="ECO:0000256" key="8">
    <source>
        <dbReference type="ARBA" id="ARBA00023170"/>
    </source>
</evidence>
<feature type="disulfide bond" evidence="10">
    <location>
        <begin position="1249"/>
        <end position="1259"/>
    </location>
</feature>
<dbReference type="FunFam" id="3.10.250.10:FF:000016">
    <property type="entry name" value="Scavenger receptor cysteine-rich protein type 12"/>
    <property type="match status" value="2"/>
</dbReference>
<feature type="disulfide bond" evidence="10">
    <location>
        <begin position="96"/>
        <end position="106"/>
    </location>
</feature>
<proteinExistence type="predicted"/>
<evidence type="ECO:0000256" key="10">
    <source>
        <dbReference type="PROSITE-ProRule" id="PRU00196"/>
    </source>
</evidence>
<dbReference type="PRINTS" id="PR00258">
    <property type="entry name" value="SPERACTRCPTR"/>
</dbReference>
<feature type="domain" description="SRCR" evidence="13">
    <location>
        <begin position="439"/>
        <end position="550"/>
    </location>
</feature>
<feature type="disulfide bond" evidence="10">
    <location>
        <begin position="1353"/>
        <end position="1363"/>
    </location>
</feature>
<evidence type="ECO:0000256" key="11">
    <source>
        <dbReference type="SAM" id="Phobius"/>
    </source>
</evidence>
<feature type="chain" id="PRO_5041983451" description="SRCR domain-containing protein" evidence="12">
    <location>
        <begin position="21"/>
        <end position="1582"/>
    </location>
</feature>
<keyword evidence="8" id="KW-0675">Receptor</keyword>
<evidence type="ECO:0000256" key="3">
    <source>
        <dbReference type="ARBA" id="ARBA00022729"/>
    </source>
</evidence>
<dbReference type="FunFam" id="3.10.250.10:FF:000007">
    <property type="entry name" value="Soluble scavenger receptor cysteine-rich domain-containing protein SSC5D"/>
    <property type="match status" value="1"/>
</dbReference>
<keyword evidence="9" id="KW-0325">Glycoprotein</keyword>
<feature type="transmembrane region" description="Helical" evidence="11">
    <location>
        <begin position="1404"/>
        <end position="1430"/>
    </location>
</feature>
<accession>A0AAE0WAC3</accession>
<dbReference type="PROSITE" id="PS00420">
    <property type="entry name" value="SRCR_1"/>
    <property type="match status" value="1"/>
</dbReference>
<feature type="disulfide bond" evidence="10">
    <location>
        <begin position="413"/>
        <end position="423"/>
    </location>
</feature>
<name>A0AAE0WAC3_9BIVA</name>
<dbReference type="Proteomes" id="UP001195483">
    <property type="component" value="Unassembled WGS sequence"/>
</dbReference>
<evidence type="ECO:0000256" key="1">
    <source>
        <dbReference type="ARBA" id="ARBA00004167"/>
    </source>
</evidence>
<dbReference type="SMART" id="SM00202">
    <property type="entry name" value="SR"/>
    <property type="match status" value="12"/>
</dbReference>
<feature type="domain" description="SRCR" evidence="13">
    <location>
        <begin position="876"/>
        <end position="976"/>
    </location>
</feature>
<organism evidence="14 15">
    <name type="scientific">Potamilus streckersoni</name>
    <dbReference type="NCBI Taxonomy" id="2493646"/>
    <lineage>
        <taxon>Eukaryota</taxon>
        <taxon>Metazoa</taxon>
        <taxon>Spiralia</taxon>
        <taxon>Lophotrochozoa</taxon>
        <taxon>Mollusca</taxon>
        <taxon>Bivalvia</taxon>
        <taxon>Autobranchia</taxon>
        <taxon>Heteroconchia</taxon>
        <taxon>Palaeoheterodonta</taxon>
        <taxon>Unionida</taxon>
        <taxon>Unionoidea</taxon>
        <taxon>Unionidae</taxon>
        <taxon>Ambleminae</taxon>
        <taxon>Lampsilini</taxon>
        <taxon>Potamilus</taxon>
    </lineage>
</organism>
<dbReference type="InterPro" id="IPR036772">
    <property type="entry name" value="SRCR-like_dom_sf"/>
</dbReference>
<keyword evidence="5 11" id="KW-1133">Transmembrane helix</keyword>
<dbReference type="GO" id="GO:0016020">
    <property type="term" value="C:membrane"/>
    <property type="evidence" value="ECO:0007669"/>
    <property type="project" value="UniProtKB-SubCell"/>
</dbReference>
<feature type="disulfide bond" evidence="10">
    <location>
        <begin position="730"/>
        <end position="740"/>
    </location>
</feature>
<feature type="domain" description="SRCR" evidence="13">
    <location>
        <begin position="661"/>
        <end position="760"/>
    </location>
</feature>
<feature type="domain" description="SRCR" evidence="13">
    <location>
        <begin position="28"/>
        <end position="126"/>
    </location>
</feature>
<feature type="domain" description="SRCR" evidence="13">
    <location>
        <begin position="1282"/>
        <end position="1381"/>
    </location>
</feature>
<dbReference type="EMBL" id="JAEAOA010002216">
    <property type="protein sequence ID" value="KAK3606287.1"/>
    <property type="molecule type" value="Genomic_DNA"/>
</dbReference>
<keyword evidence="3 12" id="KW-0732">Signal</keyword>
<dbReference type="Gene3D" id="3.10.250.10">
    <property type="entry name" value="SRCR-like domain"/>
    <property type="match status" value="13"/>
</dbReference>
<evidence type="ECO:0000313" key="15">
    <source>
        <dbReference type="Proteomes" id="UP001195483"/>
    </source>
</evidence>